<dbReference type="AlphaFoldDB" id="A0A6A6DEB5"/>
<dbReference type="OrthoDB" id="3935025at2759"/>
<evidence type="ECO:0000313" key="2">
    <source>
        <dbReference type="Proteomes" id="UP000800200"/>
    </source>
</evidence>
<keyword evidence="2" id="KW-1185">Reference proteome</keyword>
<name>A0A6A6DEB5_9PEZI</name>
<feature type="non-terminal residue" evidence="1">
    <location>
        <position position="59"/>
    </location>
</feature>
<feature type="non-terminal residue" evidence="1">
    <location>
        <position position="1"/>
    </location>
</feature>
<gene>
    <name evidence="1" type="ORF">K469DRAFT_517512</name>
</gene>
<proteinExistence type="predicted"/>
<reference evidence="1" key="1">
    <citation type="journal article" date="2020" name="Stud. Mycol.">
        <title>101 Dothideomycetes genomes: a test case for predicting lifestyles and emergence of pathogens.</title>
        <authorList>
            <person name="Haridas S."/>
            <person name="Albert R."/>
            <person name="Binder M."/>
            <person name="Bloem J."/>
            <person name="Labutti K."/>
            <person name="Salamov A."/>
            <person name="Andreopoulos B."/>
            <person name="Baker S."/>
            <person name="Barry K."/>
            <person name="Bills G."/>
            <person name="Bluhm B."/>
            <person name="Cannon C."/>
            <person name="Castanera R."/>
            <person name="Culley D."/>
            <person name="Daum C."/>
            <person name="Ezra D."/>
            <person name="Gonzalez J."/>
            <person name="Henrissat B."/>
            <person name="Kuo A."/>
            <person name="Liang C."/>
            <person name="Lipzen A."/>
            <person name="Lutzoni F."/>
            <person name="Magnuson J."/>
            <person name="Mondo S."/>
            <person name="Nolan M."/>
            <person name="Ohm R."/>
            <person name="Pangilinan J."/>
            <person name="Park H.-J."/>
            <person name="Ramirez L."/>
            <person name="Alfaro M."/>
            <person name="Sun H."/>
            <person name="Tritt A."/>
            <person name="Yoshinaga Y."/>
            <person name="Zwiers L.-H."/>
            <person name="Turgeon B."/>
            <person name="Goodwin S."/>
            <person name="Spatafora J."/>
            <person name="Crous P."/>
            <person name="Grigoriev I."/>
        </authorList>
    </citation>
    <scope>NUCLEOTIDE SEQUENCE</scope>
    <source>
        <strain evidence="1">CBS 207.26</strain>
    </source>
</reference>
<accession>A0A6A6DEB5</accession>
<dbReference type="EMBL" id="ML994684">
    <property type="protein sequence ID" value="KAF2177767.1"/>
    <property type="molecule type" value="Genomic_DNA"/>
</dbReference>
<evidence type="ECO:0000313" key="1">
    <source>
        <dbReference type="EMBL" id="KAF2177767.1"/>
    </source>
</evidence>
<dbReference type="Proteomes" id="UP000800200">
    <property type="component" value="Unassembled WGS sequence"/>
</dbReference>
<protein>
    <recommendedName>
        <fullName evidence="3">Reverse transcriptase domain-containing protein</fullName>
    </recommendedName>
</protein>
<organism evidence="1 2">
    <name type="scientific">Zopfia rhizophila CBS 207.26</name>
    <dbReference type="NCBI Taxonomy" id="1314779"/>
    <lineage>
        <taxon>Eukaryota</taxon>
        <taxon>Fungi</taxon>
        <taxon>Dikarya</taxon>
        <taxon>Ascomycota</taxon>
        <taxon>Pezizomycotina</taxon>
        <taxon>Dothideomycetes</taxon>
        <taxon>Dothideomycetes incertae sedis</taxon>
        <taxon>Zopfiaceae</taxon>
        <taxon>Zopfia</taxon>
    </lineage>
</organism>
<sequence>KESITIALRKEGKKDYSLPGSYRPIALENTLAKVIEKRVADLMAAAAEKHGLLPWNQMG</sequence>
<evidence type="ECO:0008006" key="3">
    <source>
        <dbReference type="Google" id="ProtNLM"/>
    </source>
</evidence>